<dbReference type="EMBL" id="CP002593">
    <property type="protein sequence ID" value="AEA23381.1"/>
    <property type="molecule type" value="Genomic_DNA"/>
</dbReference>
<dbReference type="KEGG" id="pdx:Psed_1130"/>
<dbReference type="Proteomes" id="UP000007809">
    <property type="component" value="Chromosome"/>
</dbReference>
<protein>
    <submittedName>
        <fullName evidence="2">Uncharacterized protein</fullName>
    </submittedName>
</protein>
<proteinExistence type="predicted"/>
<sequence>MNGEVATTEDQPGGHIRQDASAGPALPNHHKATKETAMVEPTPTPANSSGGAR</sequence>
<feature type="region of interest" description="Disordered" evidence="1">
    <location>
        <begin position="1"/>
        <end position="53"/>
    </location>
</feature>
<evidence type="ECO:0000313" key="2">
    <source>
        <dbReference type="EMBL" id="AEA23381.1"/>
    </source>
</evidence>
<accession>F4CSH6</accession>
<reference evidence="2 3" key="1">
    <citation type="journal article" date="2011" name="J. Bacteriol.">
        <title>Genome sequence of the 1,4-dioxane-degrading Pseudonocardia dioxanivorans strain CB1190.</title>
        <authorList>
            <person name="Sales C.M."/>
            <person name="Mahendra S."/>
            <person name="Grostern A."/>
            <person name="Parales R.E."/>
            <person name="Goodwin L.A."/>
            <person name="Woyke T."/>
            <person name="Nolan M."/>
            <person name="Lapidus A."/>
            <person name="Chertkov O."/>
            <person name="Ovchinnikova G."/>
            <person name="Sczyrba A."/>
            <person name="Alvarez-Cohen L."/>
        </authorList>
    </citation>
    <scope>NUCLEOTIDE SEQUENCE [LARGE SCALE GENOMIC DNA]</scope>
    <source>
        <strain evidence="3">ATCC 55486 / DSM 44775 / JCM 13855 / CB1190</strain>
    </source>
</reference>
<organism evidence="2 3">
    <name type="scientific">Pseudonocardia dioxanivorans (strain ATCC 55486 / DSM 44775 / JCM 13855 / CB1190)</name>
    <dbReference type="NCBI Taxonomy" id="675635"/>
    <lineage>
        <taxon>Bacteria</taxon>
        <taxon>Bacillati</taxon>
        <taxon>Actinomycetota</taxon>
        <taxon>Actinomycetes</taxon>
        <taxon>Pseudonocardiales</taxon>
        <taxon>Pseudonocardiaceae</taxon>
        <taxon>Pseudonocardia</taxon>
    </lineage>
</organism>
<evidence type="ECO:0000313" key="3">
    <source>
        <dbReference type="Proteomes" id="UP000007809"/>
    </source>
</evidence>
<dbReference type="AlphaFoldDB" id="F4CSH6"/>
<name>F4CSH6_PSEUX</name>
<gene>
    <name evidence="2" type="ordered locus">Psed_1130</name>
</gene>
<keyword evidence="3" id="KW-1185">Reference proteome</keyword>
<evidence type="ECO:0000256" key="1">
    <source>
        <dbReference type="SAM" id="MobiDB-lite"/>
    </source>
</evidence>
<dbReference type="HOGENOM" id="CLU_3065332_0_0_11"/>
<dbReference type="STRING" id="675635.Psed_1130"/>